<dbReference type="InterPro" id="IPR001810">
    <property type="entry name" value="F-box_dom"/>
</dbReference>
<dbReference type="PANTHER" id="PTHR44259:SF76">
    <property type="entry name" value="OS04G0627800 PROTEIN"/>
    <property type="match status" value="1"/>
</dbReference>
<organism evidence="3 4">
    <name type="scientific">Lolium multiflorum</name>
    <name type="common">Italian ryegrass</name>
    <name type="synonym">Lolium perenne subsp. multiflorum</name>
    <dbReference type="NCBI Taxonomy" id="4521"/>
    <lineage>
        <taxon>Eukaryota</taxon>
        <taxon>Viridiplantae</taxon>
        <taxon>Streptophyta</taxon>
        <taxon>Embryophyta</taxon>
        <taxon>Tracheophyta</taxon>
        <taxon>Spermatophyta</taxon>
        <taxon>Magnoliopsida</taxon>
        <taxon>Liliopsida</taxon>
        <taxon>Poales</taxon>
        <taxon>Poaceae</taxon>
        <taxon>BOP clade</taxon>
        <taxon>Pooideae</taxon>
        <taxon>Poodae</taxon>
        <taxon>Poeae</taxon>
        <taxon>Poeae Chloroplast Group 2 (Poeae type)</taxon>
        <taxon>Loliodinae</taxon>
        <taxon>Loliinae</taxon>
        <taxon>Lolium</taxon>
    </lineage>
</organism>
<proteinExistence type="predicted"/>
<dbReference type="InterPro" id="IPR005174">
    <property type="entry name" value="KIB1-4_b-propeller"/>
</dbReference>
<comment type="caution">
    <text evidence="3">The sequence shown here is derived from an EMBL/GenBank/DDBJ whole genome shotgun (WGS) entry which is preliminary data.</text>
</comment>
<protein>
    <recommendedName>
        <fullName evidence="5">F-box domain-containing protein</fullName>
    </recommendedName>
</protein>
<dbReference type="Proteomes" id="UP001231189">
    <property type="component" value="Unassembled WGS sequence"/>
</dbReference>
<dbReference type="InterPro" id="IPR050942">
    <property type="entry name" value="F-box_BR-signaling"/>
</dbReference>
<gene>
    <name evidence="3" type="ORF">QYE76_013959</name>
</gene>
<dbReference type="InterPro" id="IPR036047">
    <property type="entry name" value="F-box-like_dom_sf"/>
</dbReference>
<dbReference type="SUPFAM" id="SSF81383">
    <property type="entry name" value="F-box domain"/>
    <property type="match status" value="1"/>
</dbReference>
<evidence type="ECO:0000313" key="4">
    <source>
        <dbReference type="Proteomes" id="UP001231189"/>
    </source>
</evidence>
<sequence>MATPVVGFSDLPTEALDEIARRAGPLDNIICAAVCRSWRRALKTARLRLLGRRPDRPHEMHVENRWPRPTFVKVRPYYTDIAQWSIQTPAKADPARIIGCSHGWLVTVDDHTWVVSLFDPLTGRSFPLPPFAYGTDKQLRELREKFRFGRSMFQKAALAPGRRLGTCAVMLLHSDGRGLSYLRPGGSTWSTVRPPRGMPHRYLDVIFHRGAFYTVSCYAELNAWVADGGGGLRTRRLTNPLREQVSAVLLVESMSRDGILMVNNTDPPGYNYYYRQRQYTVRRYGERERRWLPVENLEEMTIEVGGELSFCVPRSFDEFDNGDGPVKACRSYCFFPYVPRLDPTL</sequence>
<evidence type="ECO:0008006" key="5">
    <source>
        <dbReference type="Google" id="ProtNLM"/>
    </source>
</evidence>
<feature type="domain" description="KIB1-4 beta-propeller" evidence="2">
    <location>
        <begin position="85"/>
        <end position="315"/>
    </location>
</feature>
<dbReference type="CDD" id="cd09917">
    <property type="entry name" value="F-box_SF"/>
    <property type="match status" value="1"/>
</dbReference>
<reference evidence="3" key="1">
    <citation type="submission" date="2023-07" db="EMBL/GenBank/DDBJ databases">
        <title>A chromosome-level genome assembly of Lolium multiflorum.</title>
        <authorList>
            <person name="Chen Y."/>
            <person name="Copetti D."/>
            <person name="Kolliker R."/>
            <person name="Studer B."/>
        </authorList>
    </citation>
    <scope>NUCLEOTIDE SEQUENCE</scope>
    <source>
        <strain evidence="3">02402/16</strain>
        <tissue evidence="3">Leaf</tissue>
    </source>
</reference>
<evidence type="ECO:0000259" key="2">
    <source>
        <dbReference type="Pfam" id="PF03478"/>
    </source>
</evidence>
<feature type="domain" description="F-box" evidence="1">
    <location>
        <begin position="8"/>
        <end position="47"/>
    </location>
</feature>
<name>A0AAD8X7P8_LOLMU</name>
<dbReference type="AlphaFoldDB" id="A0AAD8X7P8"/>
<evidence type="ECO:0000259" key="1">
    <source>
        <dbReference type="Pfam" id="PF00646"/>
    </source>
</evidence>
<dbReference type="Pfam" id="PF03478">
    <property type="entry name" value="Beta-prop_KIB1-4"/>
    <property type="match status" value="1"/>
</dbReference>
<accession>A0AAD8X7P8</accession>
<keyword evidence="4" id="KW-1185">Reference proteome</keyword>
<dbReference type="PANTHER" id="PTHR44259">
    <property type="entry name" value="OS07G0183000 PROTEIN-RELATED"/>
    <property type="match status" value="1"/>
</dbReference>
<dbReference type="EMBL" id="JAUUTY010000001">
    <property type="protein sequence ID" value="KAK1697262.1"/>
    <property type="molecule type" value="Genomic_DNA"/>
</dbReference>
<dbReference type="Pfam" id="PF00646">
    <property type="entry name" value="F-box"/>
    <property type="match status" value="1"/>
</dbReference>
<evidence type="ECO:0000313" key="3">
    <source>
        <dbReference type="EMBL" id="KAK1697262.1"/>
    </source>
</evidence>
<dbReference type="Gene3D" id="1.20.1280.50">
    <property type="match status" value="1"/>
</dbReference>